<organism evidence="1 2">
    <name type="scientific">Sphaerisporangium aureirubrum</name>
    <dbReference type="NCBI Taxonomy" id="1544736"/>
    <lineage>
        <taxon>Bacteria</taxon>
        <taxon>Bacillati</taxon>
        <taxon>Actinomycetota</taxon>
        <taxon>Actinomycetes</taxon>
        <taxon>Streptosporangiales</taxon>
        <taxon>Streptosporangiaceae</taxon>
        <taxon>Sphaerisporangium</taxon>
    </lineage>
</organism>
<protein>
    <submittedName>
        <fullName evidence="1">Uncharacterized protein</fullName>
    </submittedName>
</protein>
<dbReference type="RefSeq" id="WP_380750479.1">
    <property type="nucleotide sequence ID" value="NZ_JBHSRF010000012.1"/>
</dbReference>
<name>A0ABW1NFS4_9ACTN</name>
<evidence type="ECO:0000313" key="2">
    <source>
        <dbReference type="Proteomes" id="UP001596137"/>
    </source>
</evidence>
<keyword evidence="2" id="KW-1185">Reference proteome</keyword>
<gene>
    <name evidence="1" type="ORF">ACFP1K_11590</name>
</gene>
<reference evidence="2" key="1">
    <citation type="journal article" date="2019" name="Int. J. Syst. Evol. Microbiol.">
        <title>The Global Catalogue of Microorganisms (GCM) 10K type strain sequencing project: providing services to taxonomists for standard genome sequencing and annotation.</title>
        <authorList>
            <consortium name="The Broad Institute Genomics Platform"/>
            <consortium name="The Broad Institute Genome Sequencing Center for Infectious Disease"/>
            <person name="Wu L."/>
            <person name="Ma J."/>
        </authorList>
    </citation>
    <scope>NUCLEOTIDE SEQUENCE [LARGE SCALE GENOMIC DNA]</scope>
    <source>
        <strain evidence="2">JCM 30346</strain>
    </source>
</reference>
<sequence length="77" mass="8925">MLSTYAEIRDRIYQLARQHGLRVEWPEKTKSRQLLHLVNADQVVVAITTVPVRGITREALERLAADLEHLFGKDWMA</sequence>
<accession>A0ABW1NFS4</accession>
<dbReference type="Proteomes" id="UP001596137">
    <property type="component" value="Unassembled WGS sequence"/>
</dbReference>
<comment type="caution">
    <text evidence="1">The sequence shown here is derived from an EMBL/GenBank/DDBJ whole genome shotgun (WGS) entry which is preliminary data.</text>
</comment>
<proteinExistence type="predicted"/>
<dbReference type="EMBL" id="JBHSRF010000012">
    <property type="protein sequence ID" value="MFC6081800.1"/>
    <property type="molecule type" value="Genomic_DNA"/>
</dbReference>
<evidence type="ECO:0000313" key="1">
    <source>
        <dbReference type="EMBL" id="MFC6081800.1"/>
    </source>
</evidence>